<dbReference type="GO" id="GO:1901135">
    <property type="term" value="P:carbohydrate derivative metabolic process"/>
    <property type="evidence" value="ECO:0007669"/>
    <property type="project" value="InterPro"/>
</dbReference>
<dbReference type="InterPro" id="IPR036388">
    <property type="entry name" value="WH-like_DNA-bd_sf"/>
</dbReference>
<reference evidence="5 6" key="1">
    <citation type="submission" date="2016-01" db="EMBL/GenBank/DDBJ databases">
        <title>Characterization of the Clostridium difficile lineages that are prevalent in Hong Kong and China.</title>
        <authorList>
            <person name="Kwok J.S.-L."/>
            <person name="Lam W.-Y."/>
            <person name="Ip M."/>
            <person name="Chan T.-F."/>
            <person name="Hawkey P.M."/>
            <person name="Tsui S.K.-W."/>
        </authorList>
    </citation>
    <scope>NUCLEOTIDE SEQUENCE [LARGE SCALE GENOMIC DNA]</scope>
    <source>
        <strain evidence="5 6">300064</strain>
    </source>
</reference>
<comment type="caution">
    <text evidence="5">The sequence shown here is derived from an EMBL/GenBank/DDBJ whole genome shotgun (WGS) entry which is preliminary data.</text>
</comment>
<dbReference type="EMBL" id="LRDH01000067">
    <property type="protein sequence ID" value="PPV16732.1"/>
    <property type="molecule type" value="Genomic_DNA"/>
</dbReference>
<dbReference type="InterPro" id="IPR035472">
    <property type="entry name" value="RpiR-like_SIS"/>
</dbReference>
<feature type="domain" description="HTH rpiR-type" evidence="4">
    <location>
        <begin position="3"/>
        <end position="79"/>
    </location>
</feature>
<keyword evidence="3" id="KW-0804">Transcription</keyword>
<dbReference type="AlphaFoldDB" id="A0A2S7FDB3"/>
<sequence>MAKTFHIDRLFKNQNLSDSDIKILEYIVDNPEKVQKEGIRQLAKINFTSTASIIRLAKKLGYSGYNELIFDVKKMTSESSIKDRQNLVNNSKFPSLDEINFYFNKNKYIYIYGEGFCEFVTGYIHRKLLVKKYNVILLHGLEIPIVYDEMHNPTLLLISKSGENFSCINKIEQMRSFNGNVVSITSNPNSTISKSSDISFSIPDDNIADNKNEGFTTFFGDSINLLEQIFSKIL</sequence>
<protein>
    <submittedName>
        <fullName evidence="5">RpiR family transcriptional regulator</fullName>
    </submittedName>
</protein>
<accession>A0A2S7FDB3</accession>
<dbReference type="InterPro" id="IPR000281">
    <property type="entry name" value="HTH_RpiR"/>
</dbReference>
<evidence type="ECO:0000256" key="1">
    <source>
        <dbReference type="ARBA" id="ARBA00023015"/>
    </source>
</evidence>
<dbReference type="InterPro" id="IPR009057">
    <property type="entry name" value="Homeodomain-like_sf"/>
</dbReference>
<organism evidence="5 6">
    <name type="scientific">Clostridium butyricum</name>
    <dbReference type="NCBI Taxonomy" id="1492"/>
    <lineage>
        <taxon>Bacteria</taxon>
        <taxon>Bacillati</taxon>
        <taxon>Bacillota</taxon>
        <taxon>Clostridia</taxon>
        <taxon>Eubacteriales</taxon>
        <taxon>Clostridiaceae</taxon>
        <taxon>Clostridium</taxon>
    </lineage>
</organism>
<dbReference type="InterPro" id="IPR047640">
    <property type="entry name" value="RpiR-like"/>
</dbReference>
<dbReference type="PANTHER" id="PTHR30514">
    <property type="entry name" value="GLUCOKINASE"/>
    <property type="match status" value="1"/>
</dbReference>
<dbReference type="Pfam" id="PF01418">
    <property type="entry name" value="HTH_6"/>
    <property type="match status" value="1"/>
</dbReference>
<dbReference type="PROSITE" id="PS51071">
    <property type="entry name" value="HTH_RPIR"/>
    <property type="match status" value="1"/>
</dbReference>
<keyword evidence="1" id="KW-0805">Transcription regulation</keyword>
<dbReference type="Pfam" id="PF01380">
    <property type="entry name" value="SIS"/>
    <property type="match status" value="1"/>
</dbReference>
<dbReference type="Proteomes" id="UP000238081">
    <property type="component" value="Unassembled WGS sequence"/>
</dbReference>
<name>A0A2S7FDB3_CLOBU</name>
<dbReference type="SUPFAM" id="SSF53697">
    <property type="entry name" value="SIS domain"/>
    <property type="match status" value="1"/>
</dbReference>
<dbReference type="CDD" id="cd05013">
    <property type="entry name" value="SIS_RpiR"/>
    <property type="match status" value="1"/>
</dbReference>
<dbReference type="SUPFAM" id="SSF46689">
    <property type="entry name" value="Homeodomain-like"/>
    <property type="match status" value="1"/>
</dbReference>
<dbReference type="GO" id="GO:0003677">
    <property type="term" value="F:DNA binding"/>
    <property type="evidence" value="ECO:0007669"/>
    <property type="project" value="UniProtKB-KW"/>
</dbReference>
<proteinExistence type="predicted"/>
<keyword evidence="2" id="KW-0238">DNA-binding</keyword>
<dbReference type="InterPro" id="IPR046348">
    <property type="entry name" value="SIS_dom_sf"/>
</dbReference>
<dbReference type="Gene3D" id="1.10.10.10">
    <property type="entry name" value="Winged helix-like DNA-binding domain superfamily/Winged helix DNA-binding domain"/>
    <property type="match status" value="1"/>
</dbReference>
<gene>
    <name evidence="5" type="ORF">AWN73_09455</name>
</gene>
<dbReference type="Gene3D" id="3.40.50.10490">
    <property type="entry name" value="Glucose-6-phosphate isomerase like protein, domain 1"/>
    <property type="match status" value="1"/>
</dbReference>
<evidence type="ECO:0000313" key="6">
    <source>
        <dbReference type="Proteomes" id="UP000238081"/>
    </source>
</evidence>
<dbReference type="PANTHER" id="PTHR30514:SF21">
    <property type="entry name" value="RPIR-FAMILY TRANSCRIPTIONAL REGULATOR"/>
    <property type="match status" value="1"/>
</dbReference>
<dbReference type="InterPro" id="IPR001347">
    <property type="entry name" value="SIS_dom"/>
</dbReference>
<evidence type="ECO:0000259" key="4">
    <source>
        <dbReference type="PROSITE" id="PS51071"/>
    </source>
</evidence>
<evidence type="ECO:0000256" key="3">
    <source>
        <dbReference type="ARBA" id="ARBA00023163"/>
    </source>
</evidence>
<dbReference type="GO" id="GO:0097367">
    <property type="term" value="F:carbohydrate derivative binding"/>
    <property type="evidence" value="ECO:0007669"/>
    <property type="project" value="InterPro"/>
</dbReference>
<evidence type="ECO:0000313" key="5">
    <source>
        <dbReference type="EMBL" id="PPV16732.1"/>
    </source>
</evidence>
<evidence type="ECO:0000256" key="2">
    <source>
        <dbReference type="ARBA" id="ARBA00023125"/>
    </source>
</evidence>
<dbReference type="RefSeq" id="WP_027634773.1">
    <property type="nucleotide sequence ID" value="NZ_CANCWB010000002.1"/>
</dbReference>
<dbReference type="GO" id="GO:0003700">
    <property type="term" value="F:DNA-binding transcription factor activity"/>
    <property type="evidence" value="ECO:0007669"/>
    <property type="project" value="InterPro"/>
</dbReference>